<name>A0A6G1E6W5_9ORYZ</name>
<dbReference type="Proteomes" id="UP000479710">
    <property type="component" value="Unassembled WGS sequence"/>
</dbReference>
<sequence>MGELGAVVAEEGCRHQIWSDQKQGGAEVEANVAKKLALRSSLPSNAPLRGHHRHKLLPADDIAAMNCSVLMSSPPRTTPLCQATPPRGSGEFKIRSDEVDRVTGYGDGAGSGKLMMTQAEEEEATTSSR</sequence>
<feature type="region of interest" description="Disordered" evidence="1">
    <location>
        <begin position="97"/>
        <end position="129"/>
    </location>
</feature>
<evidence type="ECO:0000256" key="1">
    <source>
        <dbReference type="SAM" id="MobiDB-lite"/>
    </source>
</evidence>
<protein>
    <submittedName>
        <fullName evidence="2">Uncharacterized protein</fullName>
    </submittedName>
</protein>
<keyword evidence="3" id="KW-1185">Reference proteome</keyword>
<organism evidence="2 3">
    <name type="scientific">Oryza meyeriana var. granulata</name>
    <dbReference type="NCBI Taxonomy" id="110450"/>
    <lineage>
        <taxon>Eukaryota</taxon>
        <taxon>Viridiplantae</taxon>
        <taxon>Streptophyta</taxon>
        <taxon>Embryophyta</taxon>
        <taxon>Tracheophyta</taxon>
        <taxon>Spermatophyta</taxon>
        <taxon>Magnoliopsida</taxon>
        <taxon>Liliopsida</taxon>
        <taxon>Poales</taxon>
        <taxon>Poaceae</taxon>
        <taxon>BOP clade</taxon>
        <taxon>Oryzoideae</taxon>
        <taxon>Oryzeae</taxon>
        <taxon>Oryzinae</taxon>
        <taxon>Oryza</taxon>
        <taxon>Oryza meyeriana</taxon>
    </lineage>
</organism>
<comment type="caution">
    <text evidence="2">The sequence shown here is derived from an EMBL/GenBank/DDBJ whole genome shotgun (WGS) entry which is preliminary data.</text>
</comment>
<accession>A0A6G1E6W5</accession>
<gene>
    <name evidence="2" type="ORF">E2562_035168</name>
</gene>
<dbReference type="EMBL" id="SPHZ02000005">
    <property type="protein sequence ID" value="KAF0920457.1"/>
    <property type="molecule type" value="Genomic_DNA"/>
</dbReference>
<reference evidence="2 3" key="1">
    <citation type="submission" date="2019-11" db="EMBL/GenBank/DDBJ databases">
        <title>Whole genome sequence of Oryza granulata.</title>
        <authorList>
            <person name="Li W."/>
        </authorList>
    </citation>
    <scope>NUCLEOTIDE SEQUENCE [LARGE SCALE GENOMIC DNA]</scope>
    <source>
        <strain evidence="3">cv. Menghai</strain>
        <tissue evidence="2">Leaf</tissue>
    </source>
</reference>
<dbReference type="AlphaFoldDB" id="A0A6G1E6W5"/>
<evidence type="ECO:0000313" key="2">
    <source>
        <dbReference type="EMBL" id="KAF0920457.1"/>
    </source>
</evidence>
<feature type="compositionally biased region" description="Acidic residues" evidence="1">
    <location>
        <begin position="119"/>
        <end position="129"/>
    </location>
</feature>
<evidence type="ECO:0000313" key="3">
    <source>
        <dbReference type="Proteomes" id="UP000479710"/>
    </source>
</evidence>
<proteinExistence type="predicted"/>